<comment type="caution">
    <text evidence="1">The sequence shown here is derived from an EMBL/GenBank/DDBJ whole genome shotgun (WGS) entry which is preliminary data.</text>
</comment>
<proteinExistence type="predicted"/>
<dbReference type="EMBL" id="CM042052">
    <property type="protein sequence ID" value="KAI3718279.1"/>
    <property type="molecule type" value="Genomic_DNA"/>
</dbReference>
<accession>A0ACB9B7C8</accession>
<dbReference type="Proteomes" id="UP001055879">
    <property type="component" value="Linkage Group LG06"/>
</dbReference>
<evidence type="ECO:0000313" key="1">
    <source>
        <dbReference type="EMBL" id="KAI3718279.1"/>
    </source>
</evidence>
<organism evidence="1 2">
    <name type="scientific">Arctium lappa</name>
    <name type="common">Greater burdock</name>
    <name type="synonym">Lappa major</name>
    <dbReference type="NCBI Taxonomy" id="4217"/>
    <lineage>
        <taxon>Eukaryota</taxon>
        <taxon>Viridiplantae</taxon>
        <taxon>Streptophyta</taxon>
        <taxon>Embryophyta</taxon>
        <taxon>Tracheophyta</taxon>
        <taxon>Spermatophyta</taxon>
        <taxon>Magnoliopsida</taxon>
        <taxon>eudicotyledons</taxon>
        <taxon>Gunneridae</taxon>
        <taxon>Pentapetalae</taxon>
        <taxon>asterids</taxon>
        <taxon>campanulids</taxon>
        <taxon>Asterales</taxon>
        <taxon>Asteraceae</taxon>
        <taxon>Carduoideae</taxon>
        <taxon>Cardueae</taxon>
        <taxon>Arctiinae</taxon>
        <taxon>Arctium</taxon>
    </lineage>
</organism>
<reference evidence="1 2" key="2">
    <citation type="journal article" date="2022" name="Mol. Ecol. Resour.">
        <title>The genomes of chicory, endive, great burdock and yacon provide insights into Asteraceae paleo-polyploidization history and plant inulin production.</title>
        <authorList>
            <person name="Fan W."/>
            <person name="Wang S."/>
            <person name="Wang H."/>
            <person name="Wang A."/>
            <person name="Jiang F."/>
            <person name="Liu H."/>
            <person name="Zhao H."/>
            <person name="Xu D."/>
            <person name="Zhang Y."/>
        </authorList>
    </citation>
    <scope>NUCLEOTIDE SEQUENCE [LARGE SCALE GENOMIC DNA]</scope>
    <source>
        <strain evidence="2">cv. Niubang</strain>
    </source>
</reference>
<gene>
    <name evidence="1" type="ORF">L6452_19143</name>
</gene>
<evidence type="ECO:0000313" key="2">
    <source>
        <dbReference type="Proteomes" id="UP001055879"/>
    </source>
</evidence>
<keyword evidence="2" id="KW-1185">Reference proteome</keyword>
<reference evidence="2" key="1">
    <citation type="journal article" date="2022" name="Mol. Ecol. Resour.">
        <title>The genomes of chicory, endive, great burdock and yacon provide insights into Asteraceae palaeo-polyploidization history and plant inulin production.</title>
        <authorList>
            <person name="Fan W."/>
            <person name="Wang S."/>
            <person name="Wang H."/>
            <person name="Wang A."/>
            <person name="Jiang F."/>
            <person name="Liu H."/>
            <person name="Zhao H."/>
            <person name="Xu D."/>
            <person name="Zhang Y."/>
        </authorList>
    </citation>
    <scope>NUCLEOTIDE SEQUENCE [LARGE SCALE GENOMIC DNA]</scope>
    <source>
        <strain evidence="2">cv. Niubang</strain>
    </source>
</reference>
<protein>
    <submittedName>
        <fullName evidence="1">Uncharacterized protein</fullName>
    </submittedName>
</protein>
<sequence length="73" mass="8391">MWQARNRVVFEGWEVSRSLIVSEVFSPLLPIGIFPEFMARKVLGGLYYGTSGFLLRWVYSLLLEIPQECSSYG</sequence>
<name>A0ACB9B7C8_ARCLA</name>